<name>A0A3G8YHP1_9DEIO</name>
<dbReference type="KEGG" id="dph:EHF33_18015"/>
<evidence type="ECO:0000313" key="6">
    <source>
        <dbReference type="EMBL" id="AZI44819.1"/>
    </source>
</evidence>
<dbReference type="EMBL" id="CP034186">
    <property type="protein sequence ID" value="AZI44819.1"/>
    <property type="molecule type" value="Genomic_DNA"/>
</dbReference>
<keyword evidence="3" id="KW-0813">Transport</keyword>
<evidence type="ECO:0000256" key="1">
    <source>
        <dbReference type="ARBA" id="ARBA00004196"/>
    </source>
</evidence>
<evidence type="ECO:0000256" key="5">
    <source>
        <dbReference type="SAM" id="SignalP"/>
    </source>
</evidence>
<comment type="subcellular location">
    <subcellularLocation>
        <location evidence="1">Cell envelope</location>
    </subcellularLocation>
</comment>
<dbReference type="InterPro" id="IPR050490">
    <property type="entry name" value="Bact_solute-bd_prot1"/>
</dbReference>
<dbReference type="InterPro" id="IPR006059">
    <property type="entry name" value="SBP"/>
</dbReference>
<dbReference type="Proteomes" id="UP000276417">
    <property type="component" value="Plasmid unnamed2"/>
</dbReference>
<proteinExistence type="inferred from homology"/>
<gene>
    <name evidence="6" type="ORF">EHF33_18015</name>
</gene>
<dbReference type="Pfam" id="PF01547">
    <property type="entry name" value="SBP_bac_1"/>
    <property type="match status" value="1"/>
</dbReference>
<feature type="signal peptide" evidence="5">
    <location>
        <begin position="1"/>
        <end position="23"/>
    </location>
</feature>
<accession>A0A3G8YHP1</accession>
<dbReference type="CDD" id="cd13585">
    <property type="entry name" value="PBP2_TMBP_like"/>
    <property type="match status" value="1"/>
</dbReference>
<dbReference type="Gene3D" id="3.40.190.10">
    <property type="entry name" value="Periplasmic binding protein-like II"/>
    <property type="match status" value="1"/>
</dbReference>
<reference evidence="6 7" key="1">
    <citation type="submission" date="2018-11" db="EMBL/GenBank/DDBJ databases">
        <title>Deinococcus shelandsis sp. nov., isolated from South Shetland Islands soil of Antarctica.</title>
        <authorList>
            <person name="Tian J."/>
        </authorList>
    </citation>
    <scope>NUCLEOTIDE SEQUENCE [LARGE SCALE GENOMIC DNA]</scope>
    <source>
        <strain evidence="6 7">S14-83T</strain>
        <plasmid evidence="6 7">unnamed2</plasmid>
    </source>
</reference>
<dbReference type="PANTHER" id="PTHR43649">
    <property type="entry name" value="ARABINOSE-BINDING PROTEIN-RELATED"/>
    <property type="match status" value="1"/>
</dbReference>
<keyword evidence="7" id="KW-1185">Reference proteome</keyword>
<organism evidence="6 7">
    <name type="scientific">Deinococcus psychrotolerans</name>
    <dbReference type="NCBI Taxonomy" id="2489213"/>
    <lineage>
        <taxon>Bacteria</taxon>
        <taxon>Thermotogati</taxon>
        <taxon>Deinococcota</taxon>
        <taxon>Deinococci</taxon>
        <taxon>Deinococcales</taxon>
        <taxon>Deinococcaceae</taxon>
        <taxon>Deinococcus</taxon>
    </lineage>
</organism>
<comment type="similarity">
    <text evidence="2">Belongs to the bacterial solute-binding protein 1 family.</text>
</comment>
<dbReference type="OrthoDB" id="383937at2"/>
<evidence type="ECO:0000256" key="4">
    <source>
        <dbReference type="ARBA" id="ARBA00022729"/>
    </source>
</evidence>
<evidence type="ECO:0000313" key="7">
    <source>
        <dbReference type="Proteomes" id="UP000276417"/>
    </source>
</evidence>
<dbReference type="SUPFAM" id="SSF53850">
    <property type="entry name" value="Periplasmic binding protein-like II"/>
    <property type="match status" value="1"/>
</dbReference>
<keyword evidence="4 5" id="KW-0732">Signal</keyword>
<dbReference type="AlphaFoldDB" id="A0A3G8YHP1"/>
<evidence type="ECO:0000256" key="3">
    <source>
        <dbReference type="ARBA" id="ARBA00022448"/>
    </source>
</evidence>
<geneLocation type="plasmid" evidence="6 7">
    <name>unnamed2</name>
</geneLocation>
<dbReference type="PANTHER" id="PTHR43649:SF31">
    <property type="entry name" value="SN-GLYCEROL-3-PHOSPHATE-BINDING PERIPLASMIC PROTEIN UGPB"/>
    <property type="match status" value="1"/>
</dbReference>
<sequence>MPKLTGPKTLLFLAALSLSAASAATTIDYATWDGTRQKADEALIAAFNKSHPDITVKYNLVPWGVYWQKAAAMVAGGSTFDVMWMNLDNFPFYQSQGALSPIKLDAKTTAALPNVRTAPYKVDNQLYGVPLGPQPVTVYINRALFKERGVPIPTANWTFDQMLDAAKKLTFTKDGKQIYGINGADLQSDLEYGMSFYYGAGGKGLIQKSGTGYAASLDPIFAKTSQKLLDLIYKDKVAPGPQAASQQGYQMFLAGQMGILVQGSWMVSTWDQNKDLDWAFAPFPSVDGKQPHPVVSAHALVIPTGSKNKDAAQTLVTWMNTSPQAQRLLAQQGLLPTLAENYKSQYLQALPGRNAQTVFAQLPNSVVINASLRSLKVLPEVLTVLNQKLNLAWTGNATLPDAIKQATGEMNTLLKTAK</sequence>
<evidence type="ECO:0000256" key="2">
    <source>
        <dbReference type="ARBA" id="ARBA00008520"/>
    </source>
</evidence>
<keyword evidence="6" id="KW-0614">Plasmid</keyword>
<protein>
    <submittedName>
        <fullName evidence="6">Sugar ABC transporter substrate-binding protein</fullName>
    </submittedName>
</protein>
<dbReference type="RefSeq" id="WP_124874834.1">
    <property type="nucleotide sequence ID" value="NZ_CP034186.1"/>
</dbReference>
<feature type="chain" id="PRO_5018228317" evidence="5">
    <location>
        <begin position="24"/>
        <end position="418"/>
    </location>
</feature>
<dbReference type="GO" id="GO:0030313">
    <property type="term" value="C:cell envelope"/>
    <property type="evidence" value="ECO:0007669"/>
    <property type="project" value="UniProtKB-SubCell"/>
</dbReference>